<feature type="domain" description="GST C-terminal" evidence="2">
    <location>
        <begin position="147"/>
        <end position="263"/>
    </location>
</feature>
<dbReference type="Gene3D" id="3.40.30.10">
    <property type="entry name" value="Glutaredoxin"/>
    <property type="match status" value="1"/>
</dbReference>
<dbReference type="AlphaFoldDB" id="A0A8H7RUB3"/>
<dbReference type="PROSITE" id="PS50405">
    <property type="entry name" value="GST_CTER"/>
    <property type="match status" value="1"/>
</dbReference>
<evidence type="ECO:0000313" key="4">
    <source>
        <dbReference type="Proteomes" id="UP000646827"/>
    </source>
</evidence>
<dbReference type="Pfam" id="PF14497">
    <property type="entry name" value="GST_C_3"/>
    <property type="match status" value="1"/>
</dbReference>
<evidence type="ECO:0008006" key="5">
    <source>
        <dbReference type="Google" id="ProtNLM"/>
    </source>
</evidence>
<proteinExistence type="predicted"/>
<keyword evidence="4" id="KW-1185">Reference proteome</keyword>
<dbReference type="InterPro" id="IPR044617">
    <property type="entry name" value="TCHQD"/>
</dbReference>
<evidence type="ECO:0000313" key="3">
    <source>
        <dbReference type="EMBL" id="KAG2217174.1"/>
    </source>
</evidence>
<comment type="caution">
    <text evidence="3">The sequence shown here is derived from an EMBL/GenBank/DDBJ whole genome shotgun (WGS) entry which is preliminary data.</text>
</comment>
<reference evidence="3 4" key="1">
    <citation type="submission" date="2020-12" db="EMBL/GenBank/DDBJ databases">
        <title>Metabolic potential, ecology and presence of endohyphal bacteria is reflected in genomic diversity of Mucoromycotina.</title>
        <authorList>
            <person name="Muszewska A."/>
            <person name="Okrasinska A."/>
            <person name="Steczkiewicz K."/>
            <person name="Drgas O."/>
            <person name="Orlowska M."/>
            <person name="Perlinska-Lenart U."/>
            <person name="Aleksandrzak-Piekarczyk T."/>
            <person name="Szatraj K."/>
            <person name="Zielenkiewicz U."/>
            <person name="Pilsyk S."/>
            <person name="Malc E."/>
            <person name="Mieczkowski P."/>
            <person name="Kruszewska J.S."/>
            <person name="Biernat P."/>
            <person name="Pawlowska J."/>
        </authorList>
    </citation>
    <scope>NUCLEOTIDE SEQUENCE [LARGE SCALE GENOMIC DNA]</scope>
    <source>
        <strain evidence="3 4">CBS 142.35</strain>
    </source>
</reference>
<protein>
    <recommendedName>
        <fullName evidence="5">Glutathione S-transferase</fullName>
    </recommendedName>
</protein>
<dbReference type="Gene3D" id="1.20.1050.10">
    <property type="match status" value="1"/>
</dbReference>
<dbReference type="OrthoDB" id="422574at2759"/>
<dbReference type="PANTHER" id="PTHR45374">
    <property type="entry name" value="GLUTATHIONE S-TRANSFERASE TCHQD"/>
    <property type="match status" value="1"/>
</dbReference>
<dbReference type="EMBL" id="JAEPRB010000320">
    <property type="protein sequence ID" value="KAG2217174.1"/>
    <property type="molecule type" value="Genomic_DNA"/>
</dbReference>
<dbReference type="InterPro" id="IPR004045">
    <property type="entry name" value="Glutathione_S-Trfase_N"/>
</dbReference>
<dbReference type="SUPFAM" id="SSF52833">
    <property type="entry name" value="Thioredoxin-like"/>
    <property type="match status" value="1"/>
</dbReference>
<feature type="domain" description="GST N-terminal" evidence="1">
    <location>
        <begin position="3"/>
        <end position="90"/>
    </location>
</feature>
<dbReference type="Proteomes" id="UP000646827">
    <property type="component" value="Unassembled WGS sequence"/>
</dbReference>
<dbReference type="PANTHER" id="PTHR45374:SF1">
    <property type="entry name" value="GLUTATHIONE S-TRANSFERASE TCHQD"/>
    <property type="match status" value="1"/>
</dbReference>
<dbReference type="InterPro" id="IPR010987">
    <property type="entry name" value="Glutathione-S-Trfase_C-like"/>
</dbReference>
<dbReference type="InterPro" id="IPR004046">
    <property type="entry name" value="GST_C"/>
</dbReference>
<dbReference type="GO" id="GO:0004364">
    <property type="term" value="F:glutathione transferase activity"/>
    <property type="evidence" value="ECO:0007669"/>
    <property type="project" value="InterPro"/>
</dbReference>
<evidence type="ECO:0000259" key="2">
    <source>
        <dbReference type="PROSITE" id="PS50405"/>
    </source>
</evidence>
<sequence length="263" mass="30052">MTQQVKLYTFPPSLYGSIPRLLIAEKNIKNVENVTIDLSKAENFSPEYLKINPKHTVPSLEFTDETGKKVIEDNSIQVCKELDKISGTPQLYTDKNANEIDTYVKDMHDNADVGNTLFFTSRDPAELTRKKGLIVPFIQGRIQGFETYSKQAPEHKSLYDAFLNMSKHMAAQYQGEADAKPLFDMNAQNWTKAVAFLDKTESILLKSQGDYIFGDYSLADVHLTAWLYRQELVRGEENFQGRPAVKAYYERVKARPSFKETWG</sequence>
<evidence type="ECO:0000259" key="1">
    <source>
        <dbReference type="PROSITE" id="PS50404"/>
    </source>
</evidence>
<name>A0A8H7RUB3_9FUNG</name>
<dbReference type="SUPFAM" id="SSF47616">
    <property type="entry name" value="GST C-terminal domain-like"/>
    <property type="match status" value="1"/>
</dbReference>
<dbReference type="InterPro" id="IPR036282">
    <property type="entry name" value="Glutathione-S-Trfase_C_sf"/>
</dbReference>
<dbReference type="CDD" id="cd00299">
    <property type="entry name" value="GST_C_family"/>
    <property type="match status" value="1"/>
</dbReference>
<gene>
    <name evidence="3" type="ORF">INT45_003598</name>
</gene>
<dbReference type="PROSITE" id="PS50404">
    <property type="entry name" value="GST_NTER"/>
    <property type="match status" value="1"/>
</dbReference>
<dbReference type="Pfam" id="PF02798">
    <property type="entry name" value="GST_N"/>
    <property type="match status" value="1"/>
</dbReference>
<organism evidence="3 4">
    <name type="scientific">Circinella minor</name>
    <dbReference type="NCBI Taxonomy" id="1195481"/>
    <lineage>
        <taxon>Eukaryota</taxon>
        <taxon>Fungi</taxon>
        <taxon>Fungi incertae sedis</taxon>
        <taxon>Mucoromycota</taxon>
        <taxon>Mucoromycotina</taxon>
        <taxon>Mucoromycetes</taxon>
        <taxon>Mucorales</taxon>
        <taxon>Lichtheimiaceae</taxon>
        <taxon>Circinella</taxon>
    </lineage>
</organism>
<accession>A0A8H7RUB3</accession>
<dbReference type="InterPro" id="IPR036249">
    <property type="entry name" value="Thioredoxin-like_sf"/>
</dbReference>